<feature type="compositionally biased region" description="Gly residues" evidence="1">
    <location>
        <begin position="194"/>
        <end position="203"/>
    </location>
</feature>
<keyword evidence="4" id="KW-1185">Reference proteome</keyword>
<name>A0ABW6UWX3_MICFU</name>
<protein>
    <submittedName>
        <fullName evidence="3">DUF3105 domain-containing protein</fullName>
    </submittedName>
</protein>
<organism evidence="3 4">
    <name type="scientific">Microtetraspora fusca</name>
    <dbReference type="NCBI Taxonomy" id="1997"/>
    <lineage>
        <taxon>Bacteria</taxon>
        <taxon>Bacillati</taxon>
        <taxon>Actinomycetota</taxon>
        <taxon>Actinomycetes</taxon>
        <taxon>Streptosporangiales</taxon>
        <taxon>Streptosporangiaceae</taxon>
        <taxon>Microtetraspora</taxon>
    </lineage>
</organism>
<accession>A0ABW6UWX3</accession>
<evidence type="ECO:0000313" key="4">
    <source>
        <dbReference type="Proteomes" id="UP001602119"/>
    </source>
</evidence>
<dbReference type="InterPro" id="IPR021454">
    <property type="entry name" value="DUF3105"/>
</dbReference>
<sequence length="203" mass="22031">MSGDRREVVRGRLSELRSRQRKAEGLRRVAVSAAVVALVSGALAAVAVIVFTERGRTSLDAVKSFTVTDRTHTTEPVRYPQTPPVGGNHDPAWQNCGVYNQPIRDENAVHAQEHGAVWISYRPDVPRAEVEKVLTAMAGRDYILLSPHPKQAAPFVASAWSKQLMLESADDPRLSAFLRAHIKGPETPEPGAPCDGGVGEPLL</sequence>
<gene>
    <name evidence="3" type="ORF">ACFY05_01680</name>
</gene>
<reference evidence="3 4" key="1">
    <citation type="submission" date="2024-10" db="EMBL/GenBank/DDBJ databases">
        <title>The Natural Products Discovery Center: Release of the First 8490 Sequenced Strains for Exploring Actinobacteria Biosynthetic Diversity.</title>
        <authorList>
            <person name="Kalkreuter E."/>
            <person name="Kautsar S.A."/>
            <person name="Yang D."/>
            <person name="Bader C.D."/>
            <person name="Teijaro C.N."/>
            <person name="Fluegel L."/>
            <person name="Davis C.M."/>
            <person name="Simpson J.R."/>
            <person name="Lauterbach L."/>
            <person name="Steele A.D."/>
            <person name="Gui C."/>
            <person name="Meng S."/>
            <person name="Li G."/>
            <person name="Viehrig K."/>
            <person name="Ye F."/>
            <person name="Su P."/>
            <person name="Kiefer A.F."/>
            <person name="Nichols A."/>
            <person name="Cepeda A.J."/>
            <person name="Yan W."/>
            <person name="Fan B."/>
            <person name="Jiang Y."/>
            <person name="Adhikari A."/>
            <person name="Zheng C.-J."/>
            <person name="Schuster L."/>
            <person name="Cowan T.M."/>
            <person name="Smanski M.J."/>
            <person name="Chevrette M.G."/>
            <person name="De Carvalho L.P.S."/>
            <person name="Shen B."/>
        </authorList>
    </citation>
    <scope>NUCLEOTIDE SEQUENCE [LARGE SCALE GENOMIC DNA]</scope>
    <source>
        <strain evidence="3 4">NPDC001281</strain>
    </source>
</reference>
<proteinExistence type="predicted"/>
<keyword evidence="2" id="KW-1133">Transmembrane helix</keyword>
<keyword evidence="2" id="KW-0812">Transmembrane</keyword>
<evidence type="ECO:0000256" key="1">
    <source>
        <dbReference type="SAM" id="MobiDB-lite"/>
    </source>
</evidence>
<evidence type="ECO:0000313" key="3">
    <source>
        <dbReference type="EMBL" id="MFF4771551.1"/>
    </source>
</evidence>
<dbReference type="Pfam" id="PF11303">
    <property type="entry name" value="DUF3105"/>
    <property type="match status" value="1"/>
</dbReference>
<feature type="transmembrane region" description="Helical" evidence="2">
    <location>
        <begin position="29"/>
        <end position="51"/>
    </location>
</feature>
<evidence type="ECO:0000256" key="2">
    <source>
        <dbReference type="SAM" id="Phobius"/>
    </source>
</evidence>
<comment type="caution">
    <text evidence="3">The sequence shown here is derived from an EMBL/GenBank/DDBJ whole genome shotgun (WGS) entry which is preliminary data.</text>
</comment>
<dbReference type="Proteomes" id="UP001602119">
    <property type="component" value="Unassembled WGS sequence"/>
</dbReference>
<dbReference type="RefSeq" id="WP_387340160.1">
    <property type="nucleotide sequence ID" value="NZ_JBIAXI010000001.1"/>
</dbReference>
<dbReference type="EMBL" id="JBIAXI010000001">
    <property type="protein sequence ID" value="MFF4771551.1"/>
    <property type="molecule type" value="Genomic_DNA"/>
</dbReference>
<keyword evidence="2" id="KW-0472">Membrane</keyword>
<feature type="region of interest" description="Disordered" evidence="1">
    <location>
        <begin position="183"/>
        <end position="203"/>
    </location>
</feature>